<evidence type="ECO:0000313" key="3">
    <source>
        <dbReference type="EMBL" id="PSS31935.1"/>
    </source>
</evidence>
<dbReference type="InterPro" id="IPR001509">
    <property type="entry name" value="Epimerase_deHydtase"/>
</dbReference>
<dbReference type="SUPFAM" id="SSF51735">
    <property type="entry name" value="NAD(P)-binding Rossmann-fold domains"/>
    <property type="match status" value="1"/>
</dbReference>
<feature type="domain" description="NAD-dependent epimerase/dehydratase" evidence="2">
    <location>
        <begin position="3"/>
        <end position="218"/>
    </location>
</feature>
<dbReference type="STRING" id="98765.A0A2R6RPL4"/>
<reference evidence="3 4" key="1">
    <citation type="submission" date="2018-02" db="EMBL/GenBank/DDBJ databases">
        <title>Genome sequence of the basidiomycete white-rot fungus Phlebia centrifuga.</title>
        <authorList>
            <person name="Granchi Z."/>
            <person name="Peng M."/>
            <person name="de Vries R.P."/>
            <person name="Hilden K."/>
            <person name="Makela M.R."/>
            <person name="Grigoriev I."/>
            <person name="Riley R."/>
        </authorList>
    </citation>
    <scope>NUCLEOTIDE SEQUENCE [LARGE SCALE GENOMIC DNA]</scope>
    <source>
        <strain evidence="3 4">FBCC195</strain>
    </source>
</reference>
<dbReference type="EMBL" id="MLYV02000213">
    <property type="protein sequence ID" value="PSS31935.1"/>
    <property type="molecule type" value="Genomic_DNA"/>
</dbReference>
<keyword evidence="1" id="KW-0732">Signal</keyword>
<organism evidence="3 4">
    <name type="scientific">Hermanssonia centrifuga</name>
    <dbReference type="NCBI Taxonomy" id="98765"/>
    <lineage>
        <taxon>Eukaryota</taxon>
        <taxon>Fungi</taxon>
        <taxon>Dikarya</taxon>
        <taxon>Basidiomycota</taxon>
        <taxon>Agaricomycotina</taxon>
        <taxon>Agaricomycetes</taxon>
        <taxon>Polyporales</taxon>
        <taxon>Meruliaceae</taxon>
        <taxon>Hermanssonia</taxon>
    </lineage>
</organism>
<evidence type="ECO:0000313" key="4">
    <source>
        <dbReference type="Proteomes" id="UP000186601"/>
    </source>
</evidence>
<protein>
    <recommendedName>
        <fullName evidence="2">NAD-dependent epimerase/dehydratase domain-containing protein</fullName>
    </recommendedName>
</protein>
<accession>A0A2R6RPL4</accession>
<gene>
    <name evidence="3" type="ORF">PHLCEN_2v2295</name>
</gene>
<proteinExistence type="predicted"/>
<dbReference type="OrthoDB" id="10000533at2759"/>
<sequence>MKVLVLGASGFIGLPVAQAFVRAGHIVYGLTRSEEKAKQLSAEEIIPVVGQVSDPSSWLPLVATLDAVVDAVGGTEIRELSNNTLNATIQAASQLRPSHAPKLTYIYSSGTWVHGESRKEIVTDTTPLIAPIDFIAWRVEQEQRVVTESTLNGIVIRPALLYGRSGSLLASLFKSAYQGKVAWFGGPTDRYALIHCDDLADLYLLATERAQLVKGQIFDAANEFTEGLDDLLKKLVEISGASGPHEFVKPSNPFEAAITTTALLRPYLARSLLGWRPKKMGLVDNLEVYYNAWKASAGLQ</sequence>
<name>A0A2R6RPL4_9APHY</name>
<dbReference type="GO" id="GO:0005737">
    <property type="term" value="C:cytoplasm"/>
    <property type="evidence" value="ECO:0007669"/>
    <property type="project" value="TreeGrafter"/>
</dbReference>
<dbReference type="InterPro" id="IPR051783">
    <property type="entry name" value="NAD(P)-dependent_oxidoreduct"/>
</dbReference>
<dbReference type="Proteomes" id="UP000186601">
    <property type="component" value="Unassembled WGS sequence"/>
</dbReference>
<dbReference type="PANTHER" id="PTHR48079">
    <property type="entry name" value="PROTEIN YEEZ"/>
    <property type="match status" value="1"/>
</dbReference>
<dbReference type="PANTHER" id="PTHR48079:SF3">
    <property type="entry name" value="NAD-DEPENDENT EPIMERASE_DEHYDRATASE DOMAIN-CONTAINING PROTEIN"/>
    <property type="match status" value="1"/>
</dbReference>
<feature type="chain" id="PRO_5015332289" description="NAD-dependent epimerase/dehydratase domain-containing protein" evidence="1">
    <location>
        <begin position="20"/>
        <end position="300"/>
    </location>
</feature>
<evidence type="ECO:0000259" key="2">
    <source>
        <dbReference type="Pfam" id="PF01370"/>
    </source>
</evidence>
<evidence type="ECO:0000256" key="1">
    <source>
        <dbReference type="SAM" id="SignalP"/>
    </source>
</evidence>
<dbReference type="Gene3D" id="3.40.50.720">
    <property type="entry name" value="NAD(P)-binding Rossmann-like Domain"/>
    <property type="match status" value="1"/>
</dbReference>
<feature type="signal peptide" evidence="1">
    <location>
        <begin position="1"/>
        <end position="19"/>
    </location>
</feature>
<dbReference type="Pfam" id="PF01370">
    <property type="entry name" value="Epimerase"/>
    <property type="match status" value="1"/>
</dbReference>
<comment type="caution">
    <text evidence="3">The sequence shown here is derived from an EMBL/GenBank/DDBJ whole genome shotgun (WGS) entry which is preliminary data.</text>
</comment>
<dbReference type="InterPro" id="IPR036291">
    <property type="entry name" value="NAD(P)-bd_dom_sf"/>
</dbReference>
<keyword evidence="4" id="KW-1185">Reference proteome</keyword>
<dbReference type="AlphaFoldDB" id="A0A2R6RPL4"/>
<dbReference type="GO" id="GO:0004029">
    <property type="term" value="F:aldehyde dehydrogenase (NAD+) activity"/>
    <property type="evidence" value="ECO:0007669"/>
    <property type="project" value="TreeGrafter"/>
</dbReference>